<dbReference type="PANTHER" id="PTHR19229:SF250">
    <property type="entry name" value="ABC TRANSPORTER DOMAIN-CONTAINING PROTEIN-RELATED"/>
    <property type="match status" value="1"/>
</dbReference>
<feature type="domain" description="ABC transporter" evidence="8">
    <location>
        <begin position="1350"/>
        <end position="1582"/>
    </location>
</feature>
<name>A0A0M4F883_DROBS</name>
<evidence type="ECO:0000256" key="2">
    <source>
        <dbReference type="ARBA" id="ARBA00022692"/>
    </source>
</evidence>
<dbReference type="SMART" id="SM00382">
    <property type="entry name" value="AAA"/>
    <property type="match status" value="2"/>
</dbReference>
<reference evidence="9 10" key="1">
    <citation type="submission" date="2015-08" db="EMBL/GenBank/DDBJ databases">
        <title>Ancestral chromatin configuration constrains chromatin evolution on differentiating sex chromosomes in Drosophila.</title>
        <authorList>
            <person name="Zhou Q."/>
            <person name="Bachtrog D."/>
        </authorList>
    </citation>
    <scope>NUCLEOTIDE SEQUENCE [LARGE SCALE GENOMIC DNA]</scope>
    <source>
        <tissue evidence="9">Whole larvae</tissue>
    </source>
</reference>
<evidence type="ECO:0000256" key="4">
    <source>
        <dbReference type="ARBA" id="ARBA00022840"/>
    </source>
</evidence>
<evidence type="ECO:0000259" key="8">
    <source>
        <dbReference type="PROSITE" id="PS50893"/>
    </source>
</evidence>
<dbReference type="EMBL" id="CP012528">
    <property type="protein sequence ID" value="ALC48537.1"/>
    <property type="molecule type" value="Genomic_DNA"/>
</dbReference>
<feature type="transmembrane region" description="Helical" evidence="7">
    <location>
        <begin position="460"/>
        <end position="484"/>
    </location>
</feature>
<dbReference type="SUPFAM" id="SSF52540">
    <property type="entry name" value="P-loop containing nucleoside triphosphate hydrolases"/>
    <property type="match status" value="2"/>
</dbReference>
<feature type="transmembrane region" description="Helical" evidence="7">
    <location>
        <begin position="384"/>
        <end position="404"/>
    </location>
</feature>
<evidence type="ECO:0000256" key="5">
    <source>
        <dbReference type="ARBA" id="ARBA00022989"/>
    </source>
</evidence>
<dbReference type="GO" id="GO:0016020">
    <property type="term" value="C:membrane"/>
    <property type="evidence" value="ECO:0007669"/>
    <property type="project" value="UniProtKB-SubCell"/>
</dbReference>
<accession>A0A0M4F883</accession>
<evidence type="ECO:0000256" key="3">
    <source>
        <dbReference type="ARBA" id="ARBA00022741"/>
    </source>
</evidence>
<dbReference type="PANTHER" id="PTHR19229">
    <property type="entry name" value="ATP-BINDING CASSETTE TRANSPORTER SUBFAMILY A ABCA"/>
    <property type="match status" value="1"/>
</dbReference>
<dbReference type="Gene3D" id="3.40.50.300">
    <property type="entry name" value="P-loop containing nucleotide triphosphate hydrolases"/>
    <property type="match status" value="2"/>
</dbReference>
<dbReference type="Proteomes" id="UP000494163">
    <property type="component" value="Chromosome X"/>
</dbReference>
<dbReference type="InterPro" id="IPR013525">
    <property type="entry name" value="ABC2_TM"/>
</dbReference>
<dbReference type="SMR" id="A0A0M4F883"/>
<proteinExistence type="predicted"/>
<dbReference type="Pfam" id="PF00005">
    <property type="entry name" value="ABC_tran"/>
    <property type="match status" value="2"/>
</dbReference>
<dbReference type="PROSITE" id="PS50893">
    <property type="entry name" value="ABC_TRANSPORTER_2"/>
    <property type="match status" value="2"/>
</dbReference>
<dbReference type="GO" id="GO:0005319">
    <property type="term" value="F:lipid transporter activity"/>
    <property type="evidence" value="ECO:0007669"/>
    <property type="project" value="TreeGrafter"/>
</dbReference>
<keyword evidence="4" id="KW-0067">ATP-binding</keyword>
<feature type="non-terminal residue" evidence="9">
    <location>
        <position position="1622"/>
    </location>
</feature>
<organism evidence="9 10">
    <name type="scientific">Drosophila busckii</name>
    <name type="common">Fruit fly</name>
    <dbReference type="NCBI Taxonomy" id="30019"/>
    <lineage>
        <taxon>Eukaryota</taxon>
        <taxon>Metazoa</taxon>
        <taxon>Ecdysozoa</taxon>
        <taxon>Arthropoda</taxon>
        <taxon>Hexapoda</taxon>
        <taxon>Insecta</taxon>
        <taxon>Pterygota</taxon>
        <taxon>Neoptera</taxon>
        <taxon>Endopterygota</taxon>
        <taxon>Diptera</taxon>
        <taxon>Brachycera</taxon>
        <taxon>Muscomorpha</taxon>
        <taxon>Ephydroidea</taxon>
        <taxon>Drosophilidae</taxon>
        <taxon>Drosophila</taxon>
    </lineage>
</organism>
<feature type="domain" description="ABC transporter" evidence="8">
    <location>
        <begin position="542"/>
        <end position="773"/>
    </location>
</feature>
<feature type="transmembrane region" description="Helical" evidence="7">
    <location>
        <begin position="1112"/>
        <end position="1144"/>
    </location>
</feature>
<dbReference type="GO" id="GO:0005524">
    <property type="term" value="F:ATP binding"/>
    <property type="evidence" value="ECO:0007669"/>
    <property type="project" value="UniProtKB-KW"/>
</dbReference>
<feature type="transmembrane region" description="Helical" evidence="7">
    <location>
        <begin position="324"/>
        <end position="342"/>
    </location>
</feature>
<feature type="transmembrane region" description="Helical" evidence="7">
    <location>
        <begin position="1072"/>
        <end position="1091"/>
    </location>
</feature>
<evidence type="ECO:0000313" key="10">
    <source>
        <dbReference type="Proteomes" id="UP000494163"/>
    </source>
</evidence>
<dbReference type="OrthoDB" id="10255969at2759"/>
<gene>
    <name evidence="9" type="ORF">Dbus_chrXg393</name>
</gene>
<dbReference type="GO" id="GO:0140359">
    <property type="term" value="F:ABC-type transporter activity"/>
    <property type="evidence" value="ECO:0007669"/>
    <property type="project" value="InterPro"/>
</dbReference>
<dbReference type="STRING" id="30019.A0A0M4F883"/>
<dbReference type="InterPro" id="IPR027417">
    <property type="entry name" value="P-loop_NTPase"/>
</dbReference>
<keyword evidence="5 7" id="KW-1133">Transmembrane helix</keyword>
<feature type="transmembrane region" description="Helical" evidence="7">
    <location>
        <begin position="28"/>
        <end position="48"/>
    </location>
</feature>
<dbReference type="InterPro" id="IPR026082">
    <property type="entry name" value="ABCA"/>
</dbReference>
<protein>
    <submittedName>
        <fullName evidence="9">CG1494</fullName>
    </submittedName>
</protein>
<keyword evidence="10" id="KW-1185">Reference proteome</keyword>
<dbReference type="GO" id="GO:0016887">
    <property type="term" value="F:ATP hydrolysis activity"/>
    <property type="evidence" value="ECO:0007669"/>
    <property type="project" value="InterPro"/>
</dbReference>
<evidence type="ECO:0000313" key="9">
    <source>
        <dbReference type="EMBL" id="ALC48537.1"/>
    </source>
</evidence>
<feature type="transmembrane region" description="Helical" evidence="7">
    <location>
        <begin position="1277"/>
        <end position="1305"/>
    </location>
</feature>
<comment type="subcellular location">
    <subcellularLocation>
        <location evidence="1">Membrane</location>
        <topology evidence="1">Multi-pass membrane protein</topology>
    </subcellularLocation>
</comment>
<feature type="transmembrane region" description="Helical" evidence="7">
    <location>
        <begin position="416"/>
        <end position="434"/>
    </location>
</feature>
<sequence length="1622" mass="186543">MSIRNYISTFLLLSWKNHKTQWNQPIELLWLILSPVLLVLIAAGLRIFTDVKERVNTYYDPVDLNQSWSDLMDTLQERQNIARQLNRTSNVFMPELTMAWAPNDYNIFAKIMEIAMRELYTLTLRNFSDCTDMEQAMQKDFLFAGICFEHGQYEKTYTFKQDQLAPDEMILPQLNYTIVFPSELRIFEYTFIGDSWKTIYQEDPKTSIIRRLNQPHRDGYVYYVREGFMRVQKAITESFLKVVATAPIPEIVLRRFPVIGRKHDPLMNYLNRALPLLIIIGFLFPAQILVWQVVKEKQQQLRLYLINMNIGNILHFSAWYCKCLVYMLISSILVVAVIKIEWKDSHGVLTQTPWFIVLGVMCMYSVAATSFCLMVASFFKNCSLAIRVITILWLLTYLPFFVLWNNQEKAVVIIRYLACAFPNTVLALVFEVMIEREVIFEKGWVDQGYSLNYAASRINVYLATCIFLGISVVYSAIGIYMDVWNTGELGGRRRKTVSAPAHSGDYTYQDRMDSFMPQSSQSAGAKPTKIYEVEPSHRHFKIKIKKLCKRYAANSRGALNSFTWNVYENEVTVLMGHNGCGKTTLLKILAGLLEPSRGLVNIANYNIQTERHDASMQMGLALNDDLLFSDFTVADQIRFICIVKGCSWSMSKEEVELYTELLQISHLRSTKVYKLSAQERTLLCICCAFAGGSPIILIDDLQPDLDLASQANIAKLINEEKTRRTIILVSNSTDMANSMADRLAIMCNGELKCTGTKPFLRNMYGHGFRLTCIKGKSCDILELYNLMKLHIPNLTVESDIGYKITFILETKYEEQFPQLFDALEDNMLNLDIISFRLRDTSLDEIFLRFGSEDADQIIEPTVLIDDFRAVLEESDSYARAEGKPLMGMRLRALLYMYWIFNKRQLPIKIVNVVALLMATLCTFAALLLYGKNYQLVPISFNLTQLHHIYAFVEPMADNPTVKEMEQFYKELLFWYDGRVQELKSDEISDYYLLEQNDFSRVLNFRYMFGASIGDKEITTWYNNIPLHAPPFSLNLVHNMVARRFFNEEASIDVTLRPLPFQSRGNSFPQSPLGLGSLFAINLSFVFSNVWPGPIINSVSQRAFKKQQFLAGVGLYTYCIATALFDFLRVILISLFLVLLTSIYLNPRHDVSFYVALLLVLIISGYSIVALAYFLSAFFKAPHYAFIVICFLSALGIIVFTITVGDKLSDMNYVYQVFTQYSFGKIVFKLFYIYEYKYMCKDSNIAFVSKDVEQCKSTPDCCQNYDYWDTDLGVGLDFIIMLLLVILPLALFLLQQHYTLLSCVCLQRRRKQREQRTQAEAAGAYMLDDSVIAERQRIAQMQPQQRANYAVICQNVGKRFNKKQQQLLLRIDLCIANSECVGLMGYNNSGKTTLLRLLIGELRATHGRIWIGGYSMETQRSKCYPLMGYCAQHERLPDELTPRELLNIHALLRGYAQPISLLICEGLARVLGFYNCYRQLLRLCTSGQRRRIAFALALLGEPTLICIDGPPGGIDPNGRRILFGITAFMQERGCAFIYTNLSGLDCERLCQRNPVLFEGQLWTIGTQEQRYRRGYLLEIRFKSKVNADVTTARATWEQINQFPMSPHNKCNLFMQVKFPDAKL</sequence>
<evidence type="ECO:0000256" key="6">
    <source>
        <dbReference type="ARBA" id="ARBA00023136"/>
    </source>
</evidence>
<evidence type="ECO:0000256" key="7">
    <source>
        <dbReference type="SAM" id="Phobius"/>
    </source>
</evidence>
<feature type="transmembrane region" description="Helical" evidence="7">
    <location>
        <begin position="909"/>
        <end position="929"/>
    </location>
</feature>
<dbReference type="OMA" id="KYEDQFP"/>
<keyword evidence="2 7" id="KW-0812">Transmembrane</keyword>
<evidence type="ECO:0000256" key="1">
    <source>
        <dbReference type="ARBA" id="ARBA00004141"/>
    </source>
</evidence>
<dbReference type="InterPro" id="IPR003439">
    <property type="entry name" value="ABC_transporter-like_ATP-bd"/>
</dbReference>
<keyword evidence="6 7" id="KW-0472">Membrane</keyword>
<feature type="transmembrane region" description="Helical" evidence="7">
    <location>
        <begin position="1150"/>
        <end position="1174"/>
    </location>
</feature>
<dbReference type="Pfam" id="PF12698">
    <property type="entry name" value="ABC2_membrane_3"/>
    <property type="match status" value="2"/>
</dbReference>
<dbReference type="InterPro" id="IPR003593">
    <property type="entry name" value="AAA+_ATPase"/>
</dbReference>
<keyword evidence="3" id="KW-0547">Nucleotide-binding</keyword>
<feature type="transmembrane region" description="Helical" evidence="7">
    <location>
        <begin position="273"/>
        <end position="294"/>
    </location>
</feature>
<feature type="transmembrane region" description="Helical" evidence="7">
    <location>
        <begin position="1183"/>
        <end position="1204"/>
    </location>
</feature>
<feature type="transmembrane region" description="Helical" evidence="7">
    <location>
        <begin position="354"/>
        <end position="378"/>
    </location>
</feature>